<reference evidence="2 3" key="1">
    <citation type="journal article" date="2013" name="Genome Announc.">
        <title>Draft Genome Sequence of the Cellulolytic, Mesophilic, Anaerobic Bacterium Clostridium termitidis Strain CT1112 (DSM 5398).</title>
        <authorList>
            <person name="Lal S."/>
            <person name="Ramachandran U."/>
            <person name="Zhang X."/>
            <person name="Munir R."/>
            <person name="Sparling R."/>
            <person name="Levin D.B."/>
        </authorList>
    </citation>
    <scope>NUCLEOTIDE SEQUENCE [LARGE SCALE GENOMIC DNA]</scope>
    <source>
        <strain evidence="2 3">CT1112</strain>
    </source>
</reference>
<accession>S0FRC3</accession>
<dbReference type="RefSeq" id="WP_004627324.1">
    <property type="nucleotide sequence ID" value="NZ_AORV01000044.1"/>
</dbReference>
<dbReference type="Proteomes" id="UP000014155">
    <property type="component" value="Unassembled WGS sequence"/>
</dbReference>
<name>S0FRC3_RUMCE</name>
<sequence length="193" mass="22927">MRYYLLEYSEDSKDKLPKGKIPILVNDYNLNGFDLRLFWRGIYVEKWPDDLEFYYEKGNTILDFVPNVLSWLMFTDKAVEVFKKSEIMNMQYFPIIIKKVGKKEHSHSLNVINVLDSVEALDWEKSDYVSWEDDPKYIKFIRKVVLNKNASKSNLDIFRLQESKNYIIVSERIRKAIENEGLTGFGFKLLQTD</sequence>
<evidence type="ECO:0000313" key="2">
    <source>
        <dbReference type="EMBL" id="EMS71038.1"/>
    </source>
</evidence>
<dbReference type="eggNOG" id="ENOG50309JR">
    <property type="taxonomic scope" value="Bacteria"/>
</dbReference>
<evidence type="ECO:0000313" key="3">
    <source>
        <dbReference type="Proteomes" id="UP000014155"/>
    </source>
</evidence>
<keyword evidence="3" id="KW-1185">Reference proteome</keyword>
<protein>
    <recommendedName>
        <fullName evidence="1">Immunity MXAN-0049 protein domain-containing protein</fullName>
    </recommendedName>
</protein>
<feature type="domain" description="Immunity MXAN-0049 protein" evidence="1">
    <location>
        <begin position="44"/>
        <end position="188"/>
    </location>
</feature>
<dbReference type="AlphaFoldDB" id="S0FRC3"/>
<dbReference type="Pfam" id="PF07791">
    <property type="entry name" value="Imm11"/>
    <property type="match status" value="1"/>
</dbReference>
<organism evidence="2 3">
    <name type="scientific">Ruminiclostridium cellobioparum subsp. termitidis CT1112</name>
    <dbReference type="NCBI Taxonomy" id="1195236"/>
    <lineage>
        <taxon>Bacteria</taxon>
        <taxon>Bacillati</taxon>
        <taxon>Bacillota</taxon>
        <taxon>Clostridia</taxon>
        <taxon>Eubacteriales</taxon>
        <taxon>Oscillospiraceae</taxon>
        <taxon>Ruminiclostridium</taxon>
    </lineage>
</organism>
<dbReference type="InterPro" id="IPR012433">
    <property type="entry name" value="Imm11"/>
</dbReference>
<dbReference type="EMBL" id="AORV01000044">
    <property type="protein sequence ID" value="EMS71038.1"/>
    <property type="molecule type" value="Genomic_DNA"/>
</dbReference>
<evidence type="ECO:0000259" key="1">
    <source>
        <dbReference type="Pfam" id="PF07791"/>
    </source>
</evidence>
<gene>
    <name evidence="2" type="ORF">CTER_3249</name>
</gene>
<dbReference type="PATRIC" id="fig|1195236.3.peg.3472"/>
<comment type="caution">
    <text evidence="2">The sequence shown here is derived from an EMBL/GenBank/DDBJ whole genome shotgun (WGS) entry which is preliminary data.</text>
</comment>
<proteinExistence type="predicted"/>